<dbReference type="Proteomes" id="UP000199421">
    <property type="component" value="Unassembled WGS sequence"/>
</dbReference>
<evidence type="ECO:0000313" key="2">
    <source>
        <dbReference type="Proteomes" id="UP000199421"/>
    </source>
</evidence>
<evidence type="ECO:0000313" key="1">
    <source>
        <dbReference type="EMBL" id="SEM31948.1"/>
    </source>
</evidence>
<proteinExistence type="predicted"/>
<sequence length="253" mass="29469">MKNKQKKLKAENFRYIKKQVIKNPMMYIDDFFKHQTSVDHWMRDISHMVNASAYPEMASPGVVDSGYYCKQLIEQVEVAYIIYKQCGLKKQQEPLVFFRKRDDYYAYSSRGEYSFNGQINPSDTISRFFSFQSLQKWYDTFDDMMLSSTHPETIYYDQFGSKIAVFHELLLRLAQAMYVIHREGGLPLQVPSYVIAQPTDAFEGKMPRTKLGELVHSIIDKQQAEEAAELELVFEKAYGGAKPVNKDVEVIEQ</sequence>
<protein>
    <submittedName>
        <fullName evidence="1">Uncharacterized protein</fullName>
    </submittedName>
</protein>
<name>A0A1H7XFG9_OLID1</name>
<organism evidence="1 2">
    <name type="scientific">Olivibacter domesticus</name>
    <name type="common">Pseudosphingobacterium domesticum</name>
    <dbReference type="NCBI Taxonomy" id="407022"/>
    <lineage>
        <taxon>Bacteria</taxon>
        <taxon>Pseudomonadati</taxon>
        <taxon>Bacteroidota</taxon>
        <taxon>Sphingobacteriia</taxon>
        <taxon>Sphingobacteriales</taxon>
        <taxon>Sphingobacteriaceae</taxon>
        <taxon>Olivibacter</taxon>
    </lineage>
</organism>
<keyword evidence="2" id="KW-1185">Reference proteome</keyword>
<accession>A0A1H7XFG9</accession>
<dbReference type="AlphaFoldDB" id="A0A1H7XFG9"/>
<dbReference type="STRING" id="407022.SAMN05661044_04854"/>
<gene>
    <name evidence="1" type="ORF">SAMN05661044_04854</name>
</gene>
<dbReference type="OrthoDB" id="702709at2"/>
<reference evidence="2" key="1">
    <citation type="submission" date="2016-10" db="EMBL/GenBank/DDBJ databases">
        <authorList>
            <person name="Varghese N."/>
            <person name="Submissions S."/>
        </authorList>
    </citation>
    <scope>NUCLEOTIDE SEQUENCE [LARGE SCALE GENOMIC DNA]</scope>
    <source>
        <strain evidence="2">DSM 18733</strain>
    </source>
</reference>
<dbReference type="RefSeq" id="WP_093330368.1">
    <property type="nucleotide sequence ID" value="NZ_FOAF01000010.1"/>
</dbReference>
<dbReference type="EMBL" id="FOAF01000010">
    <property type="protein sequence ID" value="SEM31948.1"/>
    <property type="molecule type" value="Genomic_DNA"/>
</dbReference>